<proteinExistence type="predicted"/>
<dbReference type="SMART" id="SM00342">
    <property type="entry name" value="HTH_ARAC"/>
    <property type="match status" value="1"/>
</dbReference>
<dbReference type="SUPFAM" id="SSF52172">
    <property type="entry name" value="CheY-like"/>
    <property type="match status" value="1"/>
</dbReference>
<keyword evidence="4" id="KW-0902">Two-component regulatory system</keyword>
<keyword evidence="5" id="KW-0805">Transcription regulation</keyword>
<accession>A0ABQ1YKT9</accession>
<evidence type="ECO:0000256" key="3">
    <source>
        <dbReference type="ARBA" id="ARBA00022553"/>
    </source>
</evidence>
<evidence type="ECO:0000256" key="5">
    <source>
        <dbReference type="ARBA" id="ARBA00023015"/>
    </source>
</evidence>
<comment type="subcellular location">
    <subcellularLocation>
        <location evidence="1">Cytoplasm</location>
    </subcellularLocation>
</comment>
<evidence type="ECO:0000256" key="6">
    <source>
        <dbReference type="ARBA" id="ARBA00023125"/>
    </source>
</evidence>
<dbReference type="Proteomes" id="UP000659344">
    <property type="component" value="Unassembled WGS sequence"/>
</dbReference>
<dbReference type="RefSeq" id="WP_188540177.1">
    <property type="nucleotide sequence ID" value="NZ_BMFT01000001.1"/>
</dbReference>
<dbReference type="PANTHER" id="PTHR42713">
    <property type="entry name" value="HISTIDINE KINASE-RELATED"/>
    <property type="match status" value="1"/>
</dbReference>
<dbReference type="PROSITE" id="PS50110">
    <property type="entry name" value="RESPONSE_REGULATORY"/>
    <property type="match status" value="1"/>
</dbReference>
<dbReference type="CDD" id="cd17536">
    <property type="entry name" value="REC_YesN-like"/>
    <property type="match status" value="1"/>
</dbReference>
<evidence type="ECO:0000256" key="7">
    <source>
        <dbReference type="ARBA" id="ARBA00023163"/>
    </source>
</evidence>
<keyword evidence="2" id="KW-0963">Cytoplasm</keyword>
<dbReference type="InterPro" id="IPR041522">
    <property type="entry name" value="CdaR_GGDEF"/>
</dbReference>
<evidence type="ECO:0000259" key="9">
    <source>
        <dbReference type="PROSITE" id="PS01124"/>
    </source>
</evidence>
<name>A0ABQ1YKT9_9BACL</name>
<dbReference type="GO" id="GO:0003677">
    <property type="term" value="F:DNA binding"/>
    <property type="evidence" value="ECO:0007669"/>
    <property type="project" value="UniProtKB-KW"/>
</dbReference>
<evidence type="ECO:0000313" key="12">
    <source>
        <dbReference type="Proteomes" id="UP000659344"/>
    </source>
</evidence>
<dbReference type="Gene3D" id="3.40.50.2300">
    <property type="match status" value="1"/>
</dbReference>
<dbReference type="InterPro" id="IPR018062">
    <property type="entry name" value="HTH_AraC-typ_CS"/>
</dbReference>
<dbReference type="SMART" id="SM00448">
    <property type="entry name" value="REC"/>
    <property type="match status" value="1"/>
</dbReference>
<evidence type="ECO:0000256" key="4">
    <source>
        <dbReference type="ARBA" id="ARBA00023012"/>
    </source>
</evidence>
<dbReference type="Gene3D" id="1.10.10.60">
    <property type="entry name" value="Homeodomain-like"/>
    <property type="match status" value="2"/>
</dbReference>
<dbReference type="PRINTS" id="PR00032">
    <property type="entry name" value="HTHARAC"/>
</dbReference>
<dbReference type="EMBL" id="BMFT01000001">
    <property type="protein sequence ID" value="GGH28338.1"/>
    <property type="molecule type" value="Genomic_DNA"/>
</dbReference>
<dbReference type="InterPro" id="IPR011006">
    <property type="entry name" value="CheY-like_superfamily"/>
</dbReference>
<dbReference type="Pfam" id="PF17853">
    <property type="entry name" value="GGDEF_2"/>
    <property type="match status" value="1"/>
</dbReference>
<dbReference type="SUPFAM" id="SSF46689">
    <property type="entry name" value="Homeodomain-like"/>
    <property type="match status" value="1"/>
</dbReference>
<keyword evidence="12" id="KW-1185">Reference proteome</keyword>
<dbReference type="InterPro" id="IPR009057">
    <property type="entry name" value="Homeodomain-like_sf"/>
</dbReference>
<protein>
    <submittedName>
        <fullName evidence="11">DNA-binding response regulator</fullName>
    </submittedName>
</protein>
<sequence>MIKVLIVDDEPKLREGLKAFIDWDSLGYTVVDTAANGNEALIKYDLHVPDLVLADIRMPGMDGLKLIQKLREIDEHLHILILSGYADFDYAKQAIAHQVDGYLLKPVDEDELITYLKDIKQQIDSEKISEQWKHVTKVWTREALIQSVLTETSNEGEDSTILNKKAEELGLVWRNYQVLLISVHPQDESDTKLSALLKRKLMDKFEDTGRGWVFYIHAQIGILLKEPLLSVELDQLYKWIDSQLIDFGVYFSVALGRKVSTLHEIGQSYVDARELIKHHFFLDNGNVLCLDSSNIECNSEDSGELHTHSLSDQIYYAIDIGNLETMKSLVRRTGKFFVSEGYSELEIKRRFSEILTSILNKASKQYPELQDRSIEYGDYLAEIYQVRTIQGLFEKIDFFLMQMMSHLSDGGSHREVKIMLDLIHRNFGDNLKLETLSGVFNYNSAYLGKLFKNETGEYFNTYLDKVRIEKAKGFLEEGYKVYQVAEKVGYTNVDYFHSKFRKYVGTSPSAYRKEVVGHV</sequence>
<dbReference type="PANTHER" id="PTHR42713:SF3">
    <property type="entry name" value="TRANSCRIPTIONAL REGULATORY PROTEIN HPTR"/>
    <property type="match status" value="1"/>
</dbReference>
<keyword evidence="6 11" id="KW-0238">DNA-binding</keyword>
<dbReference type="InterPro" id="IPR018060">
    <property type="entry name" value="HTH_AraC"/>
</dbReference>
<keyword evidence="3 8" id="KW-0597">Phosphoprotein</keyword>
<keyword evidence="7" id="KW-0804">Transcription</keyword>
<evidence type="ECO:0000256" key="8">
    <source>
        <dbReference type="PROSITE-ProRule" id="PRU00169"/>
    </source>
</evidence>
<feature type="domain" description="HTH araC/xylS-type" evidence="9">
    <location>
        <begin position="417"/>
        <end position="514"/>
    </location>
</feature>
<dbReference type="InterPro" id="IPR001789">
    <property type="entry name" value="Sig_transdc_resp-reg_receiver"/>
</dbReference>
<dbReference type="Pfam" id="PF00072">
    <property type="entry name" value="Response_reg"/>
    <property type="match status" value="1"/>
</dbReference>
<organism evidence="11 12">
    <name type="scientific">Paenibacillus segetis</name>
    <dbReference type="NCBI Taxonomy" id="1325360"/>
    <lineage>
        <taxon>Bacteria</taxon>
        <taxon>Bacillati</taxon>
        <taxon>Bacillota</taxon>
        <taxon>Bacilli</taxon>
        <taxon>Bacillales</taxon>
        <taxon>Paenibacillaceae</taxon>
        <taxon>Paenibacillus</taxon>
    </lineage>
</organism>
<dbReference type="InterPro" id="IPR051552">
    <property type="entry name" value="HptR"/>
</dbReference>
<evidence type="ECO:0000256" key="1">
    <source>
        <dbReference type="ARBA" id="ARBA00004496"/>
    </source>
</evidence>
<feature type="modified residue" description="4-aspartylphosphate" evidence="8">
    <location>
        <position position="55"/>
    </location>
</feature>
<evidence type="ECO:0000256" key="2">
    <source>
        <dbReference type="ARBA" id="ARBA00022490"/>
    </source>
</evidence>
<evidence type="ECO:0000259" key="10">
    <source>
        <dbReference type="PROSITE" id="PS50110"/>
    </source>
</evidence>
<feature type="domain" description="Response regulatory" evidence="10">
    <location>
        <begin position="3"/>
        <end position="120"/>
    </location>
</feature>
<evidence type="ECO:0000313" key="11">
    <source>
        <dbReference type="EMBL" id="GGH28338.1"/>
    </source>
</evidence>
<reference evidence="12" key="1">
    <citation type="journal article" date="2019" name="Int. J. Syst. Evol. Microbiol.">
        <title>The Global Catalogue of Microorganisms (GCM) 10K type strain sequencing project: providing services to taxonomists for standard genome sequencing and annotation.</title>
        <authorList>
            <consortium name="The Broad Institute Genomics Platform"/>
            <consortium name="The Broad Institute Genome Sequencing Center for Infectious Disease"/>
            <person name="Wu L."/>
            <person name="Ma J."/>
        </authorList>
    </citation>
    <scope>NUCLEOTIDE SEQUENCE [LARGE SCALE GENOMIC DNA]</scope>
    <source>
        <strain evidence="12">CGMCC 1.12769</strain>
    </source>
</reference>
<gene>
    <name evidence="11" type="ORF">GCM10008013_30280</name>
</gene>
<comment type="caution">
    <text evidence="11">The sequence shown here is derived from an EMBL/GenBank/DDBJ whole genome shotgun (WGS) entry which is preliminary data.</text>
</comment>
<dbReference type="PROSITE" id="PS01124">
    <property type="entry name" value="HTH_ARAC_FAMILY_2"/>
    <property type="match status" value="1"/>
</dbReference>
<dbReference type="Pfam" id="PF12833">
    <property type="entry name" value="HTH_18"/>
    <property type="match status" value="1"/>
</dbReference>
<dbReference type="PROSITE" id="PS00041">
    <property type="entry name" value="HTH_ARAC_FAMILY_1"/>
    <property type="match status" value="1"/>
</dbReference>
<dbReference type="InterPro" id="IPR020449">
    <property type="entry name" value="Tscrpt_reg_AraC-type_HTH"/>
</dbReference>